<dbReference type="Pfam" id="PF00990">
    <property type="entry name" value="GGDEF"/>
    <property type="match status" value="1"/>
</dbReference>
<dbReference type="PROSITE" id="PS50883">
    <property type="entry name" value="EAL"/>
    <property type="match status" value="1"/>
</dbReference>
<dbReference type="SMART" id="SM00052">
    <property type="entry name" value="EAL"/>
    <property type="match status" value="1"/>
</dbReference>
<dbReference type="SUPFAM" id="SSF141868">
    <property type="entry name" value="EAL domain-like"/>
    <property type="match status" value="1"/>
</dbReference>
<evidence type="ECO:0000313" key="4">
    <source>
        <dbReference type="Proteomes" id="UP001262410"/>
    </source>
</evidence>
<evidence type="ECO:0000313" key="3">
    <source>
        <dbReference type="EMBL" id="MDR6289728.1"/>
    </source>
</evidence>
<sequence length="596" mass="63178">MTHPLTQDVIALQRDALQALADGDPLDVILHSVAQTASRLAAPVGVAFLRLDESGASLSLITQSGLPDGVPAALGTIRVSPASLPPGVAVFTNAPAAGAIGPEDAPAAIAAEPLTDDDGRIAGALVLADASGWPPSLPPSLPEDLRRSMAQIFAVALRRDQRDREVQDLIYRDPLTGLPNRRHFEERLRQIIARGIGPAAPVSVLFMDLDEFKKVNDTLGHDVGDLLLAIVGSRLRRALSTDAFVARLGGDEFAAIVTGADAGAALTAAGRIATALKEPAMLRGYRLPIYCSIGIATCPDHESDPTLLKRLADMAMYYAKQSATGIASAATPEVRRAMSISAVEFDIPAALQSDQIGLVFQPRVALATGQVVAFEALARWHHPTLGILAPSHFIPWVERRPDLALKYTEWLLKSLAETLIRLPPDALVPISVNIPVAVMQSDAIFTPILARMAEAGLPLSLLRIEIVERALTRMPAEVEAVVERMVGLGITFELDDFGSGEANLGALVRLPFAAIKIAGEIVRTVADEARCERLIDGVARFAETFGVSLCAEHVESQAQLDILRRLGVEQGQGFLFGQAVSAGGIAPAVRAGAGRE</sequence>
<dbReference type="InterPro" id="IPR000160">
    <property type="entry name" value="GGDEF_dom"/>
</dbReference>
<evidence type="ECO:0000259" key="1">
    <source>
        <dbReference type="PROSITE" id="PS50883"/>
    </source>
</evidence>
<gene>
    <name evidence="3" type="ORF">E9232_002243</name>
</gene>
<dbReference type="SMART" id="SM00267">
    <property type="entry name" value="GGDEF"/>
    <property type="match status" value="1"/>
</dbReference>
<dbReference type="PROSITE" id="PS50887">
    <property type="entry name" value="GGDEF"/>
    <property type="match status" value="1"/>
</dbReference>
<accession>A0ABU1JMA0</accession>
<dbReference type="EMBL" id="JAVDPW010000003">
    <property type="protein sequence ID" value="MDR6289728.1"/>
    <property type="molecule type" value="Genomic_DNA"/>
</dbReference>
<dbReference type="PANTHER" id="PTHR44757:SF2">
    <property type="entry name" value="BIOFILM ARCHITECTURE MAINTENANCE PROTEIN MBAA"/>
    <property type="match status" value="1"/>
</dbReference>
<dbReference type="NCBIfam" id="TIGR00254">
    <property type="entry name" value="GGDEF"/>
    <property type="match status" value="1"/>
</dbReference>
<dbReference type="SUPFAM" id="SSF55781">
    <property type="entry name" value="GAF domain-like"/>
    <property type="match status" value="1"/>
</dbReference>
<keyword evidence="4" id="KW-1185">Reference proteome</keyword>
<organism evidence="3 4">
    <name type="scientific">Inquilinus ginsengisoli</name>
    <dbReference type="NCBI Taxonomy" id="363840"/>
    <lineage>
        <taxon>Bacteria</taxon>
        <taxon>Pseudomonadati</taxon>
        <taxon>Pseudomonadota</taxon>
        <taxon>Alphaproteobacteria</taxon>
        <taxon>Rhodospirillales</taxon>
        <taxon>Rhodospirillaceae</taxon>
        <taxon>Inquilinus</taxon>
    </lineage>
</organism>
<dbReference type="Gene3D" id="3.20.20.450">
    <property type="entry name" value="EAL domain"/>
    <property type="match status" value="1"/>
</dbReference>
<dbReference type="CDD" id="cd01949">
    <property type="entry name" value="GGDEF"/>
    <property type="match status" value="1"/>
</dbReference>
<evidence type="ECO:0000259" key="2">
    <source>
        <dbReference type="PROSITE" id="PS50887"/>
    </source>
</evidence>
<dbReference type="InterPro" id="IPR052155">
    <property type="entry name" value="Biofilm_reg_signaling"/>
</dbReference>
<dbReference type="InterPro" id="IPR035919">
    <property type="entry name" value="EAL_sf"/>
</dbReference>
<dbReference type="Pfam" id="PF00563">
    <property type="entry name" value="EAL"/>
    <property type="match status" value="1"/>
</dbReference>
<protein>
    <submittedName>
        <fullName evidence="3">Diguanylate cyclase (GGDEF)-like protein</fullName>
    </submittedName>
</protein>
<dbReference type="PROSITE" id="PS00387">
    <property type="entry name" value="PPASE"/>
    <property type="match status" value="1"/>
</dbReference>
<dbReference type="InterPro" id="IPR043128">
    <property type="entry name" value="Rev_trsase/Diguanyl_cyclase"/>
</dbReference>
<dbReference type="PANTHER" id="PTHR44757">
    <property type="entry name" value="DIGUANYLATE CYCLASE DGCP"/>
    <property type="match status" value="1"/>
</dbReference>
<name>A0ABU1JMA0_9PROT</name>
<feature type="domain" description="GGDEF" evidence="2">
    <location>
        <begin position="200"/>
        <end position="334"/>
    </location>
</feature>
<feature type="domain" description="EAL" evidence="1">
    <location>
        <begin position="340"/>
        <end position="593"/>
    </location>
</feature>
<dbReference type="InterPro" id="IPR001633">
    <property type="entry name" value="EAL_dom"/>
</dbReference>
<dbReference type="Gene3D" id="3.30.70.270">
    <property type="match status" value="1"/>
</dbReference>
<dbReference type="SUPFAM" id="SSF55073">
    <property type="entry name" value="Nucleotide cyclase"/>
    <property type="match status" value="1"/>
</dbReference>
<comment type="caution">
    <text evidence="3">The sequence shown here is derived from an EMBL/GenBank/DDBJ whole genome shotgun (WGS) entry which is preliminary data.</text>
</comment>
<dbReference type="Proteomes" id="UP001262410">
    <property type="component" value="Unassembled WGS sequence"/>
</dbReference>
<proteinExistence type="predicted"/>
<dbReference type="InterPro" id="IPR029787">
    <property type="entry name" value="Nucleotide_cyclase"/>
</dbReference>
<dbReference type="CDD" id="cd01948">
    <property type="entry name" value="EAL"/>
    <property type="match status" value="1"/>
</dbReference>
<dbReference type="RefSeq" id="WP_309794006.1">
    <property type="nucleotide sequence ID" value="NZ_JAVDPW010000003.1"/>
</dbReference>
<reference evidence="3 4" key="1">
    <citation type="submission" date="2023-07" db="EMBL/GenBank/DDBJ databases">
        <title>Sorghum-associated microbial communities from plants grown in Nebraska, USA.</title>
        <authorList>
            <person name="Schachtman D."/>
        </authorList>
    </citation>
    <scope>NUCLEOTIDE SEQUENCE [LARGE SCALE GENOMIC DNA]</scope>
    <source>
        <strain evidence="3 4">584</strain>
    </source>
</reference>